<evidence type="ECO:0000256" key="14">
    <source>
        <dbReference type="RuleBase" id="RU003694"/>
    </source>
</evidence>
<evidence type="ECO:0000256" key="7">
    <source>
        <dbReference type="ARBA" id="ARBA00022679"/>
    </source>
</evidence>
<dbReference type="PROSITE" id="PS52004">
    <property type="entry name" value="KS3_2"/>
    <property type="match status" value="1"/>
</dbReference>
<evidence type="ECO:0000313" key="16">
    <source>
        <dbReference type="EMBL" id="HEB95844.1"/>
    </source>
</evidence>
<dbReference type="CDD" id="cd00834">
    <property type="entry name" value="KAS_I_II"/>
    <property type="match status" value="1"/>
</dbReference>
<dbReference type="PANTHER" id="PTHR11712">
    <property type="entry name" value="POLYKETIDE SYNTHASE-RELATED"/>
    <property type="match status" value="1"/>
</dbReference>
<evidence type="ECO:0000256" key="6">
    <source>
        <dbReference type="ARBA" id="ARBA00022519"/>
    </source>
</evidence>
<dbReference type="SUPFAM" id="SSF53901">
    <property type="entry name" value="Thiolase-like"/>
    <property type="match status" value="2"/>
</dbReference>
<dbReference type="AlphaFoldDB" id="A0A831RNL9"/>
<keyword evidence="6" id="KW-0997">Cell inner membrane</keyword>
<keyword evidence="7 14" id="KW-0808">Transferase</keyword>
<comment type="subcellular location">
    <subcellularLocation>
        <location evidence="1">Cell inner membrane</location>
    </subcellularLocation>
</comment>
<evidence type="ECO:0000256" key="1">
    <source>
        <dbReference type="ARBA" id="ARBA00004533"/>
    </source>
</evidence>
<evidence type="ECO:0000256" key="5">
    <source>
        <dbReference type="ARBA" id="ARBA00022475"/>
    </source>
</evidence>
<evidence type="ECO:0000256" key="13">
    <source>
        <dbReference type="ARBA" id="ARBA00041756"/>
    </source>
</evidence>
<comment type="caution">
    <text evidence="16">The sequence shown here is derived from an EMBL/GenBank/DDBJ whole genome shotgun (WGS) entry which is preliminary data.</text>
</comment>
<dbReference type="GO" id="GO:0006633">
    <property type="term" value="P:fatty acid biosynthetic process"/>
    <property type="evidence" value="ECO:0007669"/>
    <property type="project" value="UniProtKB-UniPathway"/>
</dbReference>
<dbReference type="Proteomes" id="UP000886251">
    <property type="component" value="Unassembled WGS sequence"/>
</dbReference>
<dbReference type="SMART" id="SM00825">
    <property type="entry name" value="PKS_KS"/>
    <property type="match status" value="1"/>
</dbReference>
<keyword evidence="4" id="KW-0536">Nodulation</keyword>
<evidence type="ECO:0000256" key="3">
    <source>
        <dbReference type="ARBA" id="ARBA00008467"/>
    </source>
</evidence>
<dbReference type="PROSITE" id="PS00606">
    <property type="entry name" value="KS3_1"/>
    <property type="match status" value="1"/>
</dbReference>
<evidence type="ECO:0000256" key="4">
    <source>
        <dbReference type="ARBA" id="ARBA00022458"/>
    </source>
</evidence>
<keyword evidence="9" id="KW-1133">Transmembrane helix</keyword>
<name>A0A831RNL9_9GAMM</name>
<dbReference type="Pfam" id="PF00109">
    <property type="entry name" value="ketoacyl-synt"/>
    <property type="match status" value="1"/>
</dbReference>
<comment type="function">
    <text evidence="11">Proposed to synthesize NOD factor fatty acyl chain. Involved in the synthesis of a highly unsaturated fatty acid moiety, which forms part of a lipo-oligosaccharide that is responsible for host specificity.</text>
</comment>
<dbReference type="InterPro" id="IPR018201">
    <property type="entry name" value="Ketoacyl_synth_AS"/>
</dbReference>
<sequence length="401" mass="41169">MVPRVVVTGLGAVSALGPDVETFWTALAGGRSGLRALEEVPGGASNTRIGGQVPNFTPAQHFPADLLPLLDRHSQFAIVAARQAVADAGLSRDDLGTAAAIVGTGCGGKETDEQTYARLYREGRKRAHPLTIPRGMPSAASSQVSMQLGIQGPVFTVSSACASSNHAVAQAAMMIRAGLVDVAIAGGADAPFTHGLLKAWEAMRVMSGDTCRPFSADRSGLVLGEGAGMVVLESEERALRRGARIHAELAGFGMSADAGHITDPSVDGAVRAMTAALADARVSPDQVAYVNAHGTGTRANDVAESRALRQVFGRHADALAVSSTKSMHGHALGAAGGLELVATVRAIAAGLAPGTANFTRPDPDCDLDYLPNRARAMEIPVAISNSFAFGGLNAVLVVRAV</sequence>
<keyword evidence="5" id="KW-1003">Cell membrane</keyword>
<gene>
    <name evidence="16" type="ORF">ENI96_05375</name>
</gene>
<evidence type="ECO:0000256" key="9">
    <source>
        <dbReference type="ARBA" id="ARBA00022989"/>
    </source>
</evidence>
<dbReference type="InterPro" id="IPR014030">
    <property type="entry name" value="Ketoacyl_synth_N"/>
</dbReference>
<reference evidence="16" key="1">
    <citation type="journal article" date="2020" name="mSystems">
        <title>Genome- and Community-Level Interaction Insights into Carbon Utilization and Element Cycling Functions of Hydrothermarchaeota in Hydrothermal Sediment.</title>
        <authorList>
            <person name="Zhou Z."/>
            <person name="Liu Y."/>
            <person name="Xu W."/>
            <person name="Pan J."/>
            <person name="Luo Z.H."/>
            <person name="Li M."/>
        </authorList>
    </citation>
    <scope>NUCLEOTIDE SEQUENCE [LARGE SCALE GENOMIC DNA]</scope>
    <source>
        <strain evidence="16">HyVt-443</strain>
    </source>
</reference>
<comment type="pathway">
    <text evidence="2">Lipid metabolism; fatty acid biosynthesis.</text>
</comment>
<dbReference type="InterPro" id="IPR016039">
    <property type="entry name" value="Thiolase-like"/>
</dbReference>
<dbReference type="PROSITE" id="PS00098">
    <property type="entry name" value="THIOLASE_1"/>
    <property type="match status" value="1"/>
</dbReference>
<dbReference type="InterPro" id="IPR000794">
    <property type="entry name" value="Beta-ketoacyl_synthase"/>
</dbReference>
<evidence type="ECO:0000256" key="2">
    <source>
        <dbReference type="ARBA" id="ARBA00005194"/>
    </source>
</evidence>
<dbReference type="InterPro" id="IPR014031">
    <property type="entry name" value="Ketoacyl_synth_C"/>
</dbReference>
<dbReference type="PANTHER" id="PTHR11712:SF352">
    <property type="entry name" value="3-OXOACYL-[ACYL-CARRIER-PROTEIN] SYNTHASE"/>
    <property type="match status" value="1"/>
</dbReference>
<evidence type="ECO:0000256" key="12">
    <source>
        <dbReference type="ARBA" id="ARBA00039445"/>
    </source>
</evidence>
<dbReference type="InterPro" id="IPR020841">
    <property type="entry name" value="PKS_Beta-ketoAc_synthase_dom"/>
</dbReference>
<dbReference type="Pfam" id="PF02801">
    <property type="entry name" value="Ketoacyl-synt_C"/>
    <property type="match status" value="1"/>
</dbReference>
<comment type="similarity">
    <text evidence="3 14">Belongs to the thiolase-like superfamily. Beta-ketoacyl-ACP synthases family.</text>
</comment>
<organism evidence="16">
    <name type="scientific">Sedimenticola thiotaurini</name>
    <dbReference type="NCBI Taxonomy" id="1543721"/>
    <lineage>
        <taxon>Bacteria</taxon>
        <taxon>Pseudomonadati</taxon>
        <taxon>Pseudomonadota</taxon>
        <taxon>Gammaproteobacteria</taxon>
        <taxon>Chromatiales</taxon>
        <taxon>Sedimenticolaceae</taxon>
        <taxon>Sedimenticola</taxon>
    </lineage>
</organism>
<dbReference type="Gene3D" id="3.40.47.10">
    <property type="match status" value="2"/>
</dbReference>
<evidence type="ECO:0000259" key="15">
    <source>
        <dbReference type="PROSITE" id="PS52004"/>
    </source>
</evidence>
<keyword evidence="8" id="KW-0812">Transmembrane</keyword>
<protein>
    <recommendedName>
        <fullName evidence="12">Nodulation protein E</fullName>
    </recommendedName>
    <alternativeName>
        <fullName evidence="13">Host-specificity of nodulation protein B</fullName>
    </alternativeName>
</protein>
<dbReference type="GO" id="GO:0005886">
    <property type="term" value="C:plasma membrane"/>
    <property type="evidence" value="ECO:0007669"/>
    <property type="project" value="UniProtKB-SubCell"/>
</dbReference>
<keyword evidence="10" id="KW-0472">Membrane</keyword>
<evidence type="ECO:0000256" key="11">
    <source>
        <dbReference type="ARBA" id="ARBA00037576"/>
    </source>
</evidence>
<evidence type="ECO:0000256" key="10">
    <source>
        <dbReference type="ARBA" id="ARBA00023136"/>
    </source>
</evidence>
<dbReference type="EMBL" id="DRKP01000060">
    <property type="protein sequence ID" value="HEB95844.1"/>
    <property type="molecule type" value="Genomic_DNA"/>
</dbReference>
<dbReference type="InterPro" id="IPR020615">
    <property type="entry name" value="Thiolase_acyl_enz_int_AS"/>
</dbReference>
<accession>A0A831RNL9</accession>
<dbReference type="UniPathway" id="UPA00094"/>
<dbReference type="GO" id="GO:0004315">
    <property type="term" value="F:3-oxoacyl-[acyl-carrier-protein] synthase activity"/>
    <property type="evidence" value="ECO:0007669"/>
    <property type="project" value="InterPro"/>
</dbReference>
<evidence type="ECO:0000256" key="8">
    <source>
        <dbReference type="ARBA" id="ARBA00022692"/>
    </source>
</evidence>
<dbReference type="NCBIfam" id="NF005589">
    <property type="entry name" value="PRK07314.1"/>
    <property type="match status" value="1"/>
</dbReference>
<feature type="domain" description="Ketosynthase family 3 (KS3)" evidence="15">
    <location>
        <begin position="2"/>
        <end position="400"/>
    </location>
</feature>
<proteinExistence type="inferred from homology"/>